<sequence>MVKWSMSRLWSGEASELNSLSTRMVNSYDCKLGCLKTGPCLAIIHKDHKCYMYGHILVSTGPAEFEGPFYSELECCGKLKLDYPDRLMHDQL</sequence>
<name>A0A8J4WK20_9TREM</name>
<proteinExistence type="predicted"/>
<protein>
    <submittedName>
        <fullName evidence="1">Uncharacterized protein</fullName>
    </submittedName>
</protein>
<dbReference type="AlphaFoldDB" id="A0A8J4WK20"/>
<reference evidence="1" key="1">
    <citation type="submission" date="2019-05" db="EMBL/GenBank/DDBJ databases">
        <title>Annotation for the trematode Paragonimus heterotremus.</title>
        <authorList>
            <person name="Choi Y.-J."/>
        </authorList>
    </citation>
    <scope>NUCLEOTIDE SEQUENCE</scope>
    <source>
        <strain evidence="1">LC</strain>
    </source>
</reference>
<accession>A0A8J4WK20</accession>
<dbReference type="Proteomes" id="UP000748531">
    <property type="component" value="Unassembled WGS sequence"/>
</dbReference>
<comment type="caution">
    <text evidence="1">The sequence shown here is derived from an EMBL/GenBank/DDBJ whole genome shotgun (WGS) entry which is preliminary data.</text>
</comment>
<evidence type="ECO:0000313" key="2">
    <source>
        <dbReference type="Proteomes" id="UP000748531"/>
    </source>
</evidence>
<evidence type="ECO:0000313" key="1">
    <source>
        <dbReference type="EMBL" id="KAF5404451.1"/>
    </source>
</evidence>
<organism evidence="1 2">
    <name type="scientific">Paragonimus heterotremus</name>
    <dbReference type="NCBI Taxonomy" id="100268"/>
    <lineage>
        <taxon>Eukaryota</taxon>
        <taxon>Metazoa</taxon>
        <taxon>Spiralia</taxon>
        <taxon>Lophotrochozoa</taxon>
        <taxon>Platyhelminthes</taxon>
        <taxon>Trematoda</taxon>
        <taxon>Digenea</taxon>
        <taxon>Plagiorchiida</taxon>
        <taxon>Troglotremata</taxon>
        <taxon>Troglotrematidae</taxon>
        <taxon>Paragonimus</taxon>
    </lineage>
</organism>
<dbReference type="EMBL" id="LUCH01000725">
    <property type="protein sequence ID" value="KAF5404451.1"/>
    <property type="molecule type" value="Genomic_DNA"/>
</dbReference>
<keyword evidence="2" id="KW-1185">Reference proteome</keyword>
<gene>
    <name evidence="1" type="ORF">PHET_02272</name>
</gene>